<dbReference type="PANTHER" id="PTHR13510:SF44">
    <property type="entry name" value="RABENOSYN-5"/>
    <property type="match status" value="1"/>
</dbReference>
<evidence type="ECO:0000313" key="6">
    <source>
        <dbReference type="Proteomes" id="UP000285624"/>
    </source>
</evidence>
<feature type="compositionally biased region" description="Polar residues" evidence="1">
    <location>
        <begin position="516"/>
        <end position="525"/>
    </location>
</feature>
<reference evidence="2" key="3">
    <citation type="submission" date="2020-06" db="EMBL/GenBank/DDBJ databases">
        <authorList>
            <person name="Studholme D.J."/>
        </authorList>
    </citation>
    <scope>NUCLEOTIDE SEQUENCE</scope>
    <source>
        <strain evidence="2">NZFS 2646</strain>
        <strain evidence="3">NZFS 3630</strain>
    </source>
</reference>
<evidence type="ECO:0000313" key="4">
    <source>
        <dbReference type="EMBL" id="RLM95717.1"/>
    </source>
</evidence>
<dbReference type="EMBL" id="MBDN02000198">
    <property type="protein sequence ID" value="RLN78263.1"/>
    <property type="molecule type" value="Genomic_DNA"/>
</dbReference>
<dbReference type="Gene3D" id="3.30.530.20">
    <property type="match status" value="2"/>
</dbReference>
<feature type="region of interest" description="Disordered" evidence="1">
    <location>
        <begin position="505"/>
        <end position="534"/>
    </location>
</feature>
<dbReference type="InterPro" id="IPR052727">
    <property type="entry name" value="Rab4/Rab5_effector"/>
</dbReference>
<evidence type="ECO:0000313" key="5">
    <source>
        <dbReference type="EMBL" id="RLN78263.1"/>
    </source>
</evidence>
<dbReference type="AlphaFoldDB" id="A0A3R7HVC5"/>
<name>A0A3R7HVC5_9STRA</name>
<keyword evidence="6" id="KW-1185">Reference proteome</keyword>
<dbReference type="Proteomes" id="UP000785171">
    <property type="component" value="Unassembled WGS sequence"/>
</dbReference>
<dbReference type="SUPFAM" id="SSF55961">
    <property type="entry name" value="Bet v1-like"/>
    <property type="match status" value="1"/>
</dbReference>
<protein>
    <recommendedName>
        <fullName evidence="8">START domain-containing protein</fullName>
    </recommendedName>
</protein>
<feature type="region of interest" description="Disordered" evidence="1">
    <location>
        <begin position="67"/>
        <end position="91"/>
    </location>
</feature>
<dbReference type="PANTHER" id="PTHR13510">
    <property type="entry name" value="FYVE-FINGER-CONTAINING RAB5 EFFECTOR PROTEIN RABENOSYN-5-RELATED"/>
    <property type="match status" value="1"/>
</dbReference>
<dbReference type="EMBL" id="JPWU03000169">
    <property type="protein sequence ID" value="KAG2523930.1"/>
    <property type="molecule type" value="Genomic_DNA"/>
</dbReference>
<dbReference type="Proteomes" id="UP000285624">
    <property type="component" value="Unassembled WGS sequence"/>
</dbReference>
<evidence type="ECO:0008006" key="8">
    <source>
        <dbReference type="Google" id="ProtNLM"/>
    </source>
</evidence>
<proteinExistence type="predicted"/>
<organism evidence="5 6">
    <name type="scientific">Phytophthora kernoviae</name>
    <dbReference type="NCBI Taxonomy" id="325452"/>
    <lineage>
        <taxon>Eukaryota</taxon>
        <taxon>Sar</taxon>
        <taxon>Stramenopiles</taxon>
        <taxon>Oomycota</taxon>
        <taxon>Peronosporomycetes</taxon>
        <taxon>Peronosporales</taxon>
        <taxon>Peronosporaceae</taxon>
        <taxon>Phytophthora</taxon>
    </lineage>
</organism>
<reference evidence="2" key="1">
    <citation type="journal article" date="2015" name="Genom Data">
        <title>Genome sequences of six Phytophthora species associated with forests in New Zealand.</title>
        <authorList>
            <person name="Studholme D.J."/>
            <person name="McDougal R.L."/>
            <person name="Sambles C."/>
            <person name="Hansen E."/>
            <person name="Hardy G."/>
            <person name="Grant M."/>
            <person name="Ganley R.J."/>
            <person name="Williams N.M."/>
        </authorList>
    </citation>
    <scope>NUCLEOTIDE SEQUENCE</scope>
    <source>
        <strain evidence="2">NZFS 2646</strain>
        <strain evidence="3">NZFS 3630</strain>
    </source>
</reference>
<feature type="region of interest" description="Disordered" evidence="1">
    <location>
        <begin position="561"/>
        <end position="580"/>
    </location>
</feature>
<comment type="caution">
    <text evidence="5">The sequence shown here is derived from an EMBL/GenBank/DDBJ whole genome shotgun (WGS) entry which is preliminary data.</text>
</comment>
<evidence type="ECO:0000313" key="7">
    <source>
        <dbReference type="Proteomes" id="UP000285883"/>
    </source>
</evidence>
<feature type="compositionally biased region" description="Basic residues" evidence="1">
    <location>
        <begin position="67"/>
        <end position="76"/>
    </location>
</feature>
<feature type="compositionally biased region" description="Basic and acidic residues" evidence="1">
    <location>
        <begin position="80"/>
        <end position="89"/>
    </location>
</feature>
<dbReference type="Proteomes" id="UP000792063">
    <property type="component" value="Unassembled WGS sequence"/>
</dbReference>
<evidence type="ECO:0000313" key="2">
    <source>
        <dbReference type="EMBL" id="KAG2522302.1"/>
    </source>
</evidence>
<sequence length="872" mass="96638">MPRSIPAPGVVPERVRVSKTQKEALMDMADRIIAETLQANELFITNGRELPNDQWKLVKSKEKVHVYRSRRGKTQKLHSQSHDEKDPSRPRLLSVSAMERQAARPFGYDDDPVQEKEDSSNTRSSSSNDGSFTLVDSILSKAKPPSVPLVVASGIIDGLVEDVGYGTLANTKEVWLARNSYVKNDAFDDRKVLATLQEPSDEDPFRFVGIKWATADYGTFLTRRDFLYLESMGMAFDSDGERVFYNLIHSIEMDDCPPLDGRLNIIRVQMSMCYITRQVSDKCVEMFGRGFVDPRGDMMESIGIMLLAQNVSACAGVVECSNFKKLTWLMARRRRSNASGVASPSTSDCGVCHKPLNKLGSLLQSPSSCPICRCVSCNKCSVQKKLTIDASKGVAQKQLTFCLSCVIESRGLSAWDVATASLQKPHCQTDSVDIGDRAMMKSFSLADGALPKRLHLSVEQEQTLTDLADRIVAETLQTNEDFVAEERRVDGRVWKKVKSREKVHVYRTRRSGSKVRGNSESASSVNEKEPSRPRLLSNNAAEQHQRDAIAAGRPHAFADDKEDELDELSHNTHSSTSEGGSFAIEDSVLAKSKPSYVPLIAASGVMDGSVEDVAFGGLANTKYAWQVRNSYTKNDGFDGRQVLAILQNPSEEDPFRYVAVKWATRDYGAFMRRRDLLFIESSGFAFDSDGERIYYSLAHSIELPECPPLTDHLSIIRMNLSSCYIMRQLDDDKIDVFCRGYSDMGGEMPEGFSVNFFSQAIAGVSGIVECSYLKKLNWLMSHRRHSDVSGAQSSNCGVCGKGVSKLTSLVQPSNGCPICRLPICSKCTVQKKLSIVSLEDVVQKQFSFCLSCVLEARKLSAWDVATGTLKTS</sequence>
<evidence type="ECO:0000256" key="1">
    <source>
        <dbReference type="SAM" id="MobiDB-lite"/>
    </source>
</evidence>
<evidence type="ECO:0000313" key="3">
    <source>
        <dbReference type="EMBL" id="KAG2523930.1"/>
    </source>
</evidence>
<dbReference type="EMBL" id="JPWV03000170">
    <property type="protein sequence ID" value="KAG2522302.1"/>
    <property type="molecule type" value="Genomic_DNA"/>
</dbReference>
<dbReference type="InterPro" id="IPR023393">
    <property type="entry name" value="START-like_dom_sf"/>
</dbReference>
<gene>
    <name evidence="4" type="ORF">BBI17_006150</name>
    <name evidence="5" type="ORF">BBO99_00006082</name>
    <name evidence="2" type="ORF">JM16_005798</name>
    <name evidence="3" type="ORF">JM18_005592</name>
</gene>
<reference evidence="6 7" key="2">
    <citation type="submission" date="2018-07" db="EMBL/GenBank/DDBJ databases">
        <title>Genome sequencing of oomycete isolates from Chile give support for New Zealand origin for Phytophthora kernoviae and make available the first Nothophytophthora sp. genome.</title>
        <authorList>
            <person name="Studholme D.J."/>
            <person name="Sanfuentes E."/>
            <person name="Panda P."/>
            <person name="Hill R."/>
            <person name="Sambles C."/>
            <person name="Grant M."/>
            <person name="Williams N.M."/>
            <person name="Mcdougal R.L."/>
        </authorList>
    </citation>
    <scope>NUCLEOTIDE SEQUENCE [LARGE SCALE GENOMIC DNA]</scope>
    <source>
        <strain evidence="4">Chile2</strain>
        <strain evidence="5">Chile4</strain>
    </source>
</reference>
<dbReference type="Proteomes" id="UP000285883">
    <property type="component" value="Unassembled WGS sequence"/>
</dbReference>
<accession>A0A3R7HVC5</accession>
<feature type="region of interest" description="Disordered" evidence="1">
    <location>
        <begin position="103"/>
        <end position="129"/>
    </location>
</feature>
<dbReference type="EMBL" id="MAYM02002363">
    <property type="protein sequence ID" value="RLM95717.1"/>
    <property type="molecule type" value="Genomic_DNA"/>
</dbReference>